<feature type="region of interest" description="Disordered" evidence="2">
    <location>
        <begin position="62"/>
        <end position="87"/>
    </location>
</feature>
<dbReference type="InterPro" id="IPR011990">
    <property type="entry name" value="TPR-like_helical_dom_sf"/>
</dbReference>
<reference evidence="4 5" key="1">
    <citation type="journal article" date="2019" name="Int. J. Syst. Evol. Microbiol.">
        <title>The Global Catalogue of Microorganisms (GCM) 10K type strain sequencing project: providing services to taxonomists for standard genome sequencing and annotation.</title>
        <authorList>
            <consortium name="The Broad Institute Genomics Platform"/>
            <consortium name="The Broad Institute Genome Sequencing Center for Infectious Disease"/>
            <person name="Wu L."/>
            <person name="Ma J."/>
        </authorList>
    </citation>
    <scope>NUCLEOTIDE SEQUENCE [LARGE SCALE GENOMIC DNA]</scope>
    <source>
        <strain evidence="4 5">JCM 9088</strain>
    </source>
</reference>
<evidence type="ECO:0000256" key="2">
    <source>
        <dbReference type="SAM" id="MobiDB-lite"/>
    </source>
</evidence>
<keyword evidence="5" id="KW-1185">Reference proteome</keyword>
<protein>
    <recommendedName>
        <fullName evidence="3">Bacterial transcriptional activator domain-containing protein</fullName>
    </recommendedName>
</protein>
<evidence type="ECO:0000313" key="4">
    <source>
        <dbReference type="EMBL" id="GAA2935264.1"/>
    </source>
</evidence>
<dbReference type="InterPro" id="IPR005158">
    <property type="entry name" value="BTAD"/>
</dbReference>
<name>A0ABN3X4A7_9ACTN</name>
<keyword evidence="1" id="KW-0902">Two-component regulatory system</keyword>
<comment type="caution">
    <text evidence="4">The sequence shown here is derived from an EMBL/GenBank/DDBJ whole genome shotgun (WGS) entry which is preliminary data.</text>
</comment>
<evidence type="ECO:0000256" key="1">
    <source>
        <dbReference type="ARBA" id="ARBA00023012"/>
    </source>
</evidence>
<dbReference type="Proteomes" id="UP001500403">
    <property type="component" value="Unassembled WGS sequence"/>
</dbReference>
<organism evidence="4 5">
    <name type="scientific">Streptomyces enissocaesilis</name>
    <dbReference type="NCBI Taxonomy" id="332589"/>
    <lineage>
        <taxon>Bacteria</taxon>
        <taxon>Bacillati</taxon>
        <taxon>Actinomycetota</taxon>
        <taxon>Actinomycetes</taxon>
        <taxon>Kitasatosporales</taxon>
        <taxon>Streptomycetaceae</taxon>
        <taxon>Streptomyces</taxon>
        <taxon>Streptomyces rochei group</taxon>
    </lineage>
</organism>
<accession>A0ABN3X4A7</accession>
<feature type="domain" description="Bacterial transcriptional activator" evidence="3">
    <location>
        <begin position="2"/>
        <end position="56"/>
    </location>
</feature>
<dbReference type="Gene3D" id="1.25.40.10">
    <property type="entry name" value="Tetratricopeptide repeat domain"/>
    <property type="match status" value="1"/>
</dbReference>
<dbReference type="Pfam" id="PF03704">
    <property type="entry name" value="BTAD"/>
    <property type="match status" value="1"/>
</dbReference>
<dbReference type="EMBL" id="BAAAUD010000020">
    <property type="protein sequence ID" value="GAA2935264.1"/>
    <property type="molecule type" value="Genomic_DNA"/>
</dbReference>
<proteinExistence type="predicted"/>
<evidence type="ECO:0000259" key="3">
    <source>
        <dbReference type="Pfam" id="PF03704"/>
    </source>
</evidence>
<dbReference type="SUPFAM" id="SSF48452">
    <property type="entry name" value="TPR-like"/>
    <property type="match status" value="1"/>
</dbReference>
<gene>
    <name evidence="4" type="ORF">GCM10010446_20310</name>
</gene>
<sequence>MAAHPLRERLTWLPRPALYRGGRSSDALLAYEETRRRLAEAIGPGPALRSLHQRVLCQDPSLLRGAAPAGSRRGRERGPGGPGPSRR</sequence>
<evidence type="ECO:0000313" key="5">
    <source>
        <dbReference type="Proteomes" id="UP001500403"/>
    </source>
</evidence>